<feature type="region of interest" description="Disordered" evidence="2">
    <location>
        <begin position="116"/>
        <end position="142"/>
    </location>
</feature>
<feature type="domain" description="Peripheral subunit-binding (PSBD)" evidence="3">
    <location>
        <begin position="51"/>
        <end position="89"/>
    </location>
</feature>
<gene>
    <name evidence="4" type="primary">PDX1</name>
    <name evidence="4" type="ORF">OC842_002983</name>
</gene>
<sequence length="226" mass="22566">MAAPSTTLAAAAARHSRSLTRRSAWPPHQQRASLHASAVVSAHEAAAAAAAMFPSVARILAEHSDIDASKITGTGIRGMITKGDVLAHLGEIGSPLGSAKGKDKFLAGGGGVASLGDGSRMKANTMSADSASSKPAAPEKPQPLPAAALRSLITSGLAAAHPSAALHDTASASPSARSPSFESIVSGYAFASAPKAPSSPRSALASASSSARPHRSSAESYFHGLF</sequence>
<evidence type="ECO:0000259" key="3">
    <source>
        <dbReference type="PROSITE" id="PS51826"/>
    </source>
</evidence>
<feature type="compositionally biased region" description="Low complexity" evidence="2">
    <location>
        <begin position="127"/>
        <end position="136"/>
    </location>
</feature>
<dbReference type="Proteomes" id="UP001176521">
    <property type="component" value="Unassembled WGS sequence"/>
</dbReference>
<comment type="similarity">
    <text evidence="1">Belongs to the 2-oxoacid dehydrogenase family.</text>
</comment>
<dbReference type="Gene3D" id="4.10.320.10">
    <property type="entry name" value="E3-binding domain"/>
    <property type="match status" value="1"/>
</dbReference>
<comment type="caution">
    <text evidence="4">The sequence shown here is derived from an EMBL/GenBank/DDBJ whole genome shotgun (WGS) entry which is preliminary data.</text>
</comment>
<dbReference type="PROSITE" id="PS51826">
    <property type="entry name" value="PSBD"/>
    <property type="match status" value="1"/>
</dbReference>
<organism evidence="4 5">
    <name type="scientific">Tilletia horrida</name>
    <dbReference type="NCBI Taxonomy" id="155126"/>
    <lineage>
        <taxon>Eukaryota</taxon>
        <taxon>Fungi</taxon>
        <taxon>Dikarya</taxon>
        <taxon>Basidiomycota</taxon>
        <taxon>Ustilaginomycotina</taxon>
        <taxon>Exobasidiomycetes</taxon>
        <taxon>Tilletiales</taxon>
        <taxon>Tilletiaceae</taxon>
        <taxon>Tilletia</taxon>
    </lineage>
</organism>
<evidence type="ECO:0000256" key="2">
    <source>
        <dbReference type="SAM" id="MobiDB-lite"/>
    </source>
</evidence>
<dbReference type="SUPFAM" id="SSF47005">
    <property type="entry name" value="Peripheral subunit-binding domain of 2-oxo acid dehydrogenase complex"/>
    <property type="match status" value="1"/>
</dbReference>
<dbReference type="InterPro" id="IPR036625">
    <property type="entry name" value="E3-bd_dom_sf"/>
</dbReference>
<feature type="compositionally biased region" description="Low complexity" evidence="2">
    <location>
        <begin position="192"/>
        <end position="211"/>
    </location>
</feature>
<dbReference type="GO" id="GO:0004742">
    <property type="term" value="F:dihydrolipoyllysine-residue acetyltransferase activity"/>
    <property type="evidence" value="ECO:0007669"/>
    <property type="project" value="UniProtKB-EC"/>
</dbReference>
<protein>
    <submittedName>
        <fullName evidence="4">Pyridoxine biosynthesis protein</fullName>
        <ecNumber evidence="4">2.3.1.12</ecNumber>
    </submittedName>
</protein>
<feature type="region of interest" description="Disordered" evidence="2">
    <location>
        <begin position="192"/>
        <end position="226"/>
    </location>
</feature>
<evidence type="ECO:0000256" key="1">
    <source>
        <dbReference type="ARBA" id="ARBA00007317"/>
    </source>
</evidence>
<keyword evidence="4" id="KW-0808">Transferase</keyword>
<dbReference type="AlphaFoldDB" id="A0AAN6GCA4"/>
<keyword evidence="4" id="KW-0012">Acyltransferase</keyword>
<proteinExistence type="inferred from homology"/>
<evidence type="ECO:0000313" key="5">
    <source>
        <dbReference type="Proteomes" id="UP001176521"/>
    </source>
</evidence>
<evidence type="ECO:0000313" key="4">
    <source>
        <dbReference type="EMBL" id="KAK0533351.1"/>
    </source>
</evidence>
<name>A0AAN6GCA4_9BASI</name>
<dbReference type="EMBL" id="JAPDMQ010000138">
    <property type="protein sequence ID" value="KAK0533351.1"/>
    <property type="molecule type" value="Genomic_DNA"/>
</dbReference>
<dbReference type="InterPro" id="IPR004167">
    <property type="entry name" value="PSBD"/>
</dbReference>
<reference evidence="4" key="1">
    <citation type="journal article" date="2023" name="PhytoFront">
        <title>Draft Genome Resources of Seven Strains of Tilletia horrida, Causal Agent of Kernel Smut of Rice.</title>
        <authorList>
            <person name="Khanal S."/>
            <person name="Antony Babu S."/>
            <person name="Zhou X.G."/>
        </authorList>
    </citation>
    <scope>NUCLEOTIDE SEQUENCE</scope>
    <source>
        <strain evidence="4">TX3</strain>
    </source>
</reference>
<accession>A0AAN6GCA4</accession>
<keyword evidence="5" id="KW-1185">Reference proteome</keyword>
<dbReference type="Pfam" id="PF02817">
    <property type="entry name" value="E3_binding"/>
    <property type="match status" value="1"/>
</dbReference>
<dbReference type="EC" id="2.3.1.12" evidence="4"/>